<dbReference type="EMBL" id="CP051680">
    <property type="protein sequence ID" value="QJD84819.1"/>
    <property type="molecule type" value="Genomic_DNA"/>
</dbReference>
<organism evidence="1 2">
    <name type="scientific">Cohnella herbarum</name>
    <dbReference type="NCBI Taxonomy" id="2728023"/>
    <lineage>
        <taxon>Bacteria</taxon>
        <taxon>Bacillati</taxon>
        <taxon>Bacillota</taxon>
        <taxon>Bacilli</taxon>
        <taxon>Bacillales</taxon>
        <taxon>Paenibacillaceae</taxon>
        <taxon>Cohnella</taxon>
    </lineage>
</organism>
<sequence length="47" mass="4941">MNPGEARPGCQAVVPRSILSPHPMIFRTGISREQLSNDFDGACGGAV</sequence>
<dbReference type="AlphaFoldDB" id="A0A7Z2VKN8"/>
<keyword evidence="2" id="KW-1185">Reference proteome</keyword>
<proteinExistence type="predicted"/>
<name>A0A7Z2VKN8_9BACL</name>
<dbReference type="RefSeq" id="WP_169281099.1">
    <property type="nucleotide sequence ID" value="NZ_CP051680.1"/>
</dbReference>
<dbReference type="Proteomes" id="UP000502248">
    <property type="component" value="Chromosome"/>
</dbReference>
<evidence type="ECO:0000313" key="2">
    <source>
        <dbReference type="Proteomes" id="UP000502248"/>
    </source>
</evidence>
<dbReference type="KEGG" id="cheb:HH215_17595"/>
<protein>
    <submittedName>
        <fullName evidence="1">Uncharacterized protein</fullName>
    </submittedName>
</protein>
<reference evidence="1 2" key="1">
    <citation type="submission" date="2020-04" db="EMBL/GenBank/DDBJ databases">
        <title>Genome sequencing of novel species.</title>
        <authorList>
            <person name="Heo J."/>
            <person name="Kim S.-J."/>
            <person name="Kim J.-S."/>
            <person name="Hong S.-B."/>
            <person name="Kwon S.-W."/>
        </authorList>
    </citation>
    <scope>NUCLEOTIDE SEQUENCE [LARGE SCALE GENOMIC DNA]</scope>
    <source>
        <strain evidence="1 2">MFER-1</strain>
    </source>
</reference>
<gene>
    <name evidence="1" type="ORF">HH215_17595</name>
</gene>
<evidence type="ECO:0000313" key="1">
    <source>
        <dbReference type="EMBL" id="QJD84819.1"/>
    </source>
</evidence>
<accession>A0A7Z2VKN8</accession>